<comment type="caution">
    <text evidence="5">The sequence shown here is derived from an EMBL/GenBank/DDBJ whole genome shotgun (WGS) entry which is preliminary data.</text>
</comment>
<evidence type="ECO:0000256" key="3">
    <source>
        <dbReference type="ARBA" id="ARBA00023004"/>
    </source>
</evidence>
<dbReference type="PANTHER" id="PTHR20883:SF15">
    <property type="entry name" value="PHYTANOYL-COA DIOXYGENASE DOMAIN-CONTAINING PROTEIN 1"/>
    <property type="match status" value="1"/>
</dbReference>
<keyword evidence="3" id="KW-0408">Iron</keyword>
<sequence>MDIGPTNCTLTFHFQYKRDGYLVLEDFFTEDEVNEMKEAGTKLTEDIPDEANRIRFTDTVKSRNEYLLQSSDKIKCFFESGALDKNCKLLVDPKNSLNKVGHALHWFHPTFRKYTFCEKIKNLCDKDLDLEDPCVVQSMYIYKNPKIGDEVPSHQDSSYLYTEPENRLIGFWIALDDATTENGCLWFAPGSHKSGVHRRYIRNPDATSDDILIYTTPQPVYPSSNFVPVPVKKGTLVLIHGLVVHSSQSNKSEKPRHVYTFHVVDFNKTLYSKDNWLQPKESLPFKSIYENS</sequence>
<organism evidence="5 6">
    <name type="scientific">Polyplax serrata</name>
    <name type="common">Common mouse louse</name>
    <dbReference type="NCBI Taxonomy" id="468196"/>
    <lineage>
        <taxon>Eukaryota</taxon>
        <taxon>Metazoa</taxon>
        <taxon>Ecdysozoa</taxon>
        <taxon>Arthropoda</taxon>
        <taxon>Hexapoda</taxon>
        <taxon>Insecta</taxon>
        <taxon>Pterygota</taxon>
        <taxon>Neoptera</taxon>
        <taxon>Paraneoptera</taxon>
        <taxon>Psocodea</taxon>
        <taxon>Troctomorpha</taxon>
        <taxon>Phthiraptera</taxon>
        <taxon>Anoplura</taxon>
        <taxon>Polyplacidae</taxon>
        <taxon>Polyplax</taxon>
    </lineage>
</organism>
<reference evidence="5 6" key="1">
    <citation type="submission" date="2023-09" db="EMBL/GenBank/DDBJ databases">
        <title>Genomes of two closely related lineages of the louse Polyplax serrata with different host specificities.</title>
        <authorList>
            <person name="Martinu J."/>
            <person name="Tarabai H."/>
            <person name="Stefka J."/>
            <person name="Hypsa V."/>
        </authorList>
    </citation>
    <scope>NUCLEOTIDE SEQUENCE [LARGE SCALE GENOMIC DNA]</scope>
    <source>
        <strain evidence="5">98ZLc_SE</strain>
    </source>
</reference>
<comment type="cofactor">
    <cofactor evidence="1">
        <name>Fe cation</name>
        <dbReference type="ChEBI" id="CHEBI:24875"/>
    </cofactor>
</comment>
<keyword evidence="2" id="KW-0479">Metal-binding</keyword>
<dbReference type="PANTHER" id="PTHR20883">
    <property type="entry name" value="PHYTANOYL-COA DIOXYGENASE DOMAIN CONTAINING 1"/>
    <property type="match status" value="1"/>
</dbReference>
<evidence type="ECO:0000313" key="5">
    <source>
        <dbReference type="EMBL" id="KAK6627291.1"/>
    </source>
</evidence>
<evidence type="ECO:0000256" key="2">
    <source>
        <dbReference type="ARBA" id="ARBA00022723"/>
    </source>
</evidence>
<evidence type="ECO:0000256" key="1">
    <source>
        <dbReference type="ARBA" id="ARBA00001962"/>
    </source>
</evidence>
<accession>A0ABR1AU86</accession>
<dbReference type="InterPro" id="IPR008775">
    <property type="entry name" value="Phytyl_CoA_dOase-like"/>
</dbReference>
<keyword evidence="6" id="KW-1185">Reference proteome</keyword>
<dbReference type="Pfam" id="PF05721">
    <property type="entry name" value="PhyH"/>
    <property type="match status" value="1"/>
</dbReference>
<evidence type="ECO:0000256" key="4">
    <source>
        <dbReference type="ARBA" id="ARBA00038356"/>
    </source>
</evidence>
<name>A0ABR1AU86_POLSC</name>
<protein>
    <submittedName>
        <fullName evidence="5">Uncharacterized protein</fullName>
    </submittedName>
</protein>
<gene>
    <name evidence="5" type="ORF">RUM44_009768</name>
</gene>
<evidence type="ECO:0000313" key="6">
    <source>
        <dbReference type="Proteomes" id="UP001359485"/>
    </source>
</evidence>
<dbReference type="Proteomes" id="UP001359485">
    <property type="component" value="Unassembled WGS sequence"/>
</dbReference>
<dbReference type="EMBL" id="JAWJWF010000045">
    <property type="protein sequence ID" value="KAK6627291.1"/>
    <property type="molecule type" value="Genomic_DNA"/>
</dbReference>
<proteinExistence type="inferred from homology"/>
<dbReference type="SUPFAM" id="SSF51197">
    <property type="entry name" value="Clavaminate synthase-like"/>
    <property type="match status" value="1"/>
</dbReference>
<dbReference type="Gene3D" id="2.60.120.620">
    <property type="entry name" value="q2cbj1_9rhob like domain"/>
    <property type="match status" value="1"/>
</dbReference>
<comment type="similarity">
    <text evidence="4">Belongs to the PhyH family. PHYHD1 subfamily.</text>
</comment>